<evidence type="ECO:0000259" key="1">
    <source>
        <dbReference type="Pfam" id="PF13173"/>
    </source>
</evidence>
<dbReference type="SUPFAM" id="SSF52540">
    <property type="entry name" value="P-loop containing nucleoside triphosphate hydrolases"/>
    <property type="match status" value="1"/>
</dbReference>
<dbReference type="PANTHER" id="PTHR33295:SF18">
    <property type="entry name" value="AAA+ ATPASE DOMAIN-CONTAINING PROTEIN"/>
    <property type="match status" value="1"/>
</dbReference>
<gene>
    <name evidence="3" type="ORF">IWA51_12220</name>
</gene>
<dbReference type="InterPro" id="IPR041682">
    <property type="entry name" value="AAA_14"/>
</dbReference>
<evidence type="ECO:0000313" key="3">
    <source>
        <dbReference type="EMBL" id="QQA00998.1"/>
    </source>
</evidence>
<dbReference type="InterPro" id="IPR025420">
    <property type="entry name" value="DUF4143"/>
</dbReference>
<accession>A0A7T3RDB1</accession>
<dbReference type="KEGG" id="tper:IWA51_12220"/>
<name>A0A7T3RDB1_9SPIR</name>
<organism evidence="3 4">
    <name type="scientific">Treponema peruense</name>
    <dbReference type="NCBI Taxonomy" id="2787628"/>
    <lineage>
        <taxon>Bacteria</taxon>
        <taxon>Pseudomonadati</taxon>
        <taxon>Spirochaetota</taxon>
        <taxon>Spirochaetia</taxon>
        <taxon>Spirochaetales</taxon>
        <taxon>Treponemataceae</taxon>
        <taxon>Treponema</taxon>
    </lineage>
</organism>
<dbReference type="Pfam" id="PF13635">
    <property type="entry name" value="DUF4143"/>
    <property type="match status" value="1"/>
</dbReference>
<keyword evidence="4" id="KW-1185">Reference proteome</keyword>
<dbReference type="PANTHER" id="PTHR33295">
    <property type="entry name" value="ATPASE"/>
    <property type="match status" value="1"/>
</dbReference>
<dbReference type="InterPro" id="IPR027417">
    <property type="entry name" value="P-loop_NTPase"/>
</dbReference>
<dbReference type="Pfam" id="PF13173">
    <property type="entry name" value="AAA_14"/>
    <property type="match status" value="1"/>
</dbReference>
<keyword evidence="3" id="KW-0547">Nucleotide-binding</keyword>
<dbReference type="GO" id="GO:0005524">
    <property type="term" value="F:ATP binding"/>
    <property type="evidence" value="ECO:0007669"/>
    <property type="project" value="UniProtKB-KW"/>
</dbReference>
<sequence length="295" mass="34891">MERKLYLDKIIRKKHNGMIKVITGIRRCGKSYLLFNLFYNHLKECGVDDIHIIKIALDDRINIKLRDPDELCSYVHAKITDNKMYYILLDEVQFVKDFEDVLNSFLHIQNADTYVTGSNAKFLSKDIITEFRGRGDEVHLFPLSFSEFAKYSSGDKYSLWKEYLNFGGLPKLMEIESEEDKSNYLKNIFTETYLKDILERNDIRNSEELAELLDYLASSVGSLVTAKKLSDTFKSVKKINIHPETVKNYLEYFEDSFLMSYCQLLWIEKKCLFIRQPSFVHRPQKLYFWRQVQVV</sequence>
<dbReference type="RefSeq" id="WP_198442608.1">
    <property type="nucleotide sequence ID" value="NZ_CP064936.1"/>
</dbReference>
<reference evidence="3 4" key="1">
    <citation type="submission" date="2020-11" db="EMBL/GenBank/DDBJ databases">
        <title>Treponema Peruensis nv. sp., first commensal Treponema isolated from human feces.</title>
        <authorList>
            <person name="Belkhou C."/>
            <person name="Raes J."/>
        </authorList>
    </citation>
    <scope>NUCLEOTIDE SEQUENCE [LARGE SCALE GENOMIC DNA]</scope>
    <source>
        <strain evidence="3 4">RCC2812</strain>
    </source>
</reference>
<evidence type="ECO:0000259" key="2">
    <source>
        <dbReference type="Pfam" id="PF13635"/>
    </source>
</evidence>
<protein>
    <submittedName>
        <fullName evidence="3">ATP-binding protein</fullName>
    </submittedName>
</protein>
<dbReference type="Gene3D" id="3.40.50.300">
    <property type="entry name" value="P-loop containing nucleotide triphosphate hydrolases"/>
    <property type="match status" value="1"/>
</dbReference>
<evidence type="ECO:0000313" key="4">
    <source>
        <dbReference type="Proteomes" id="UP000595224"/>
    </source>
</evidence>
<feature type="domain" description="DUF4143" evidence="2">
    <location>
        <begin position="195"/>
        <end position="261"/>
    </location>
</feature>
<dbReference type="EMBL" id="CP064936">
    <property type="protein sequence ID" value="QQA00998.1"/>
    <property type="molecule type" value="Genomic_DNA"/>
</dbReference>
<dbReference type="AlphaFoldDB" id="A0A7T3RDB1"/>
<keyword evidence="3" id="KW-0067">ATP-binding</keyword>
<dbReference type="Proteomes" id="UP000595224">
    <property type="component" value="Chromosome"/>
</dbReference>
<feature type="domain" description="AAA" evidence="1">
    <location>
        <begin position="18"/>
        <end position="148"/>
    </location>
</feature>
<proteinExistence type="predicted"/>